<name>F4L225_HALH1</name>
<reference evidence="2 3" key="1">
    <citation type="journal article" date="2011" name="Stand. Genomic Sci.">
        <title>Complete genome sequence of Haliscomenobacter hydrossis type strain (O).</title>
        <authorList>
            <consortium name="US DOE Joint Genome Institute (JGI-PGF)"/>
            <person name="Daligault H."/>
            <person name="Lapidus A."/>
            <person name="Zeytun A."/>
            <person name="Nolan M."/>
            <person name="Lucas S."/>
            <person name="Del Rio T.G."/>
            <person name="Tice H."/>
            <person name="Cheng J.F."/>
            <person name="Tapia R."/>
            <person name="Han C."/>
            <person name="Goodwin L."/>
            <person name="Pitluck S."/>
            <person name="Liolios K."/>
            <person name="Pagani I."/>
            <person name="Ivanova N."/>
            <person name="Huntemann M."/>
            <person name="Mavromatis K."/>
            <person name="Mikhailova N."/>
            <person name="Pati A."/>
            <person name="Chen A."/>
            <person name="Palaniappan K."/>
            <person name="Land M."/>
            <person name="Hauser L."/>
            <person name="Brambilla E.M."/>
            <person name="Rohde M."/>
            <person name="Verbarg S."/>
            <person name="Goker M."/>
            <person name="Bristow J."/>
            <person name="Eisen J.A."/>
            <person name="Markowitz V."/>
            <person name="Hugenholtz P."/>
            <person name="Kyrpides N.C."/>
            <person name="Klenk H.P."/>
            <person name="Woyke T."/>
        </authorList>
    </citation>
    <scope>NUCLEOTIDE SEQUENCE [LARGE SCALE GENOMIC DNA]</scope>
    <source>
        <strain evidence="3">ATCC 27775 / DSM 1100 / LMG 10767 / O</strain>
    </source>
</reference>
<dbReference type="AlphaFoldDB" id="F4L225"/>
<dbReference type="OrthoDB" id="9765571at2"/>
<dbReference type="Gene3D" id="2.40.160.60">
    <property type="entry name" value="Outer membrane protein transport protein (OMPP1/FadL/TodX)"/>
    <property type="match status" value="1"/>
</dbReference>
<dbReference type="eggNOG" id="COG2067">
    <property type="taxonomic scope" value="Bacteria"/>
</dbReference>
<dbReference type="HOGENOM" id="CLU_034649_0_0_10"/>
<sequence length="497" mass="55072">MKRNSQTRIVAWSVFFSLMTTLLFAQNVGDAVRYSQFEYGGTARNIGVGNTMGAIGADMSAISSNPAGLGMFRRSEYTITPSLLSNNTNSQLLSGRNNPVIADTRTAFNLHNFGVVFATRPLSANWINLNFGISVNHLANFNRAFTYQGRSQGSLSQRFQELANGGEGIEGFETSLAYEASSIYDFPEDGFYDVDYDSNPSANLSRGQTSFSRGSLSELSFSFAGNYDDKFAFGISLGVPIANYSSEKIYTERDDSTAAGGAIDYFSDLEYREQLRTSGTGVNAKIGVIIKPNQILRLSAAVHTPTIYALNDDYNYRLTNNYYEDRQEQGAFLGKEAIREGTFEYTQTTPWRIMAGAGLIIGKSGFISTEVEHVSYGSNKFGYDEYPEAQDEINGEIKDQLRSVTNVRIGGELVFDALRFRAGYGILPSLFQNDDTRGTVISAGVGFRKDEYFLDLAYRRTSVTETYYPYITADAPLQEVEHEYSFGNIVFTLGVKF</sequence>
<dbReference type="STRING" id="760192.Halhy_2790"/>
<keyword evidence="3" id="KW-1185">Reference proteome</keyword>
<dbReference type="Proteomes" id="UP000008461">
    <property type="component" value="Chromosome"/>
</dbReference>
<feature type="signal peptide" evidence="1">
    <location>
        <begin position="1"/>
        <end position="25"/>
    </location>
</feature>
<dbReference type="SUPFAM" id="SSF56935">
    <property type="entry name" value="Porins"/>
    <property type="match status" value="1"/>
</dbReference>
<evidence type="ECO:0000313" key="3">
    <source>
        <dbReference type="Proteomes" id="UP000008461"/>
    </source>
</evidence>
<dbReference type="RefSeq" id="WP_013765206.1">
    <property type="nucleotide sequence ID" value="NC_015510.1"/>
</dbReference>
<protein>
    <submittedName>
        <fullName evidence="2">Aromatic hydrocarbon degradation membrane protein</fullName>
    </submittedName>
</protein>
<dbReference type="KEGG" id="hhy:Halhy_2790"/>
<reference key="2">
    <citation type="submission" date="2011-04" db="EMBL/GenBank/DDBJ databases">
        <title>Complete sequence of chromosome of Haliscomenobacter hydrossis DSM 1100.</title>
        <authorList>
            <consortium name="US DOE Joint Genome Institute (JGI-PGF)"/>
            <person name="Lucas S."/>
            <person name="Han J."/>
            <person name="Lapidus A."/>
            <person name="Bruce D."/>
            <person name="Goodwin L."/>
            <person name="Pitluck S."/>
            <person name="Peters L."/>
            <person name="Kyrpides N."/>
            <person name="Mavromatis K."/>
            <person name="Ivanova N."/>
            <person name="Ovchinnikova G."/>
            <person name="Pagani I."/>
            <person name="Daligault H."/>
            <person name="Detter J.C."/>
            <person name="Han C."/>
            <person name="Land M."/>
            <person name="Hauser L."/>
            <person name="Markowitz V."/>
            <person name="Cheng J.-F."/>
            <person name="Hugenholtz P."/>
            <person name="Woyke T."/>
            <person name="Wu D."/>
            <person name="Verbarg S."/>
            <person name="Frueling A."/>
            <person name="Brambilla E."/>
            <person name="Klenk H.-P."/>
            <person name="Eisen J.A."/>
        </authorList>
    </citation>
    <scope>NUCLEOTIDE SEQUENCE</scope>
    <source>
        <strain>DSM 1100</strain>
    </source>
</reference>
<accession>F4L225</accession>
<keyword evidence="1" id="KW-0732">Signal</keyword>
<proteinExistence type="predicted"/>
<organism evidence="2 3">
    <name type="scientific">Haliscomenobacter hydrossis (strain ATCC 27775 / DSM 1100 / LMG 10767 / O)</name>
    <dbReference type="NCBI Taxonomy" id="760192"/>
    <lineage>
        <taxon>Bacteria</taxon>
        <taxon>Pseudomonadati</taxon>
        <taxon>Bacteroidota</taxon>
        <taxon>Saprospiria</taxon>
        <taxon>Saprospirales</taxon>
        <taxon>Haliscomenobacteraceae</taxon>
        <taxon>Haliscomenobacter</taxon>
    </lineage>
</organism>
<gene>
    <name evidence="2" type="ordered locus">Halhy_2790</name>
</gene>
<dbReference type="EMBL" id="CP002691">
    <property type="protein sequence ID" value="AEE50658.1"/>
    <property type="molecule type" value="Genomic_DNA"/>
</dbReference>
<evidence type="ECO:0000256" key="1">
    <source>
        <dbReference type="SAM" id="SignalP"/>
    </source>
</evidence>
<evidence type="ECO:0000313" key="2">
    <source>
        <dbReference type="EMBL" id="AEE50658.1"/>
    </source>
</evidence>
<feature type="chain" id="PRO_5003310566" evidence="1">
    <location>
        <begin position="26"/>
        <end position="497"/>
    </location>
</feature>